<name>A0AAD8T2X5_LOLMU</name>
<dbReference type="Proteomes" id="UP001231189">
    <property type="component" value="Unassembled WGS sequence"/>
</dbReference>
<protein>
    <recommendedName>
        <fullName evidence="1">Arabidopsis retrotransposon Orf1 C-terminal domain-containing protein</fullName>
    </recommendedName>
</protein>
<dbReference type="AlphaFoldDB" id="A0AAD8T2X5"/>
<evidence type="ECO:0000313" key="3">
    <source>
        <dbReference type="Proteomes" id="UP001231189"/>
    </source>
</evidence>
<accession>A0AAD8T2X5</accession>
<reference evidence="2" key="1">
    <citation type="submission" date="2023-07" db="EMBL/GenBank/DDBJ databases">
        <title>A chromosome-level genome assembly of Lolium multiflorum.</title>
        <authorList>
            <person name="Chen Y."/>
            <person name="Copetti D."/>
            <person name="Kolliker R."/>
            <person name="Studer B."/>
        </authorList>
    </citation>
    <scope>NUCLEOTIDE SEQUENCE</scope>
    <source>
        <strain evidence="2">02402/16</strain>
        <tissue evidence="2">Leaf</tissue>
    </source>
</reference>
<organism evidence="2 3">
    <name type="scientific">Lolium multiflorum</name>
    <name type="common">Italian ryegrass</name>
    <name type="synonym">Lolium perenne subsp. multiflorum</name>
    <dbReference type="NCBI Taxonomy" id="4521"/>
    <lineage>
        <taxon>Eukaryota</taxon>
        <taxon>Viridiplantae</taxon>
        <taxon>Streptophyta</taxon>
        <taxon>Embryophyta</taxon>
        <taxon>Tracheophyta</taxon>
        <taxon>Spermatophyta</taxon>
        <taxon>Magnoliopsida</taxon>
        <taxon>Liliopsida</taxon>
        <taxon>Poales</taxon>
        <taxon>Poaceae</taxon>
        <taxon>BOP clade</taxon>
        <taxon>Pooideae</taxon>
        <taxon>Poodae</taxon>
        <taxon>Poeae</taxon>
        <taxon>Poeae Chloroplast Group 2 (Poeae type)</taxon>
        <taxon>Loliodinae</taxon>
        <taxon>Loliinae</taxon>
        <taxon>Lolium</taxon>
    </lineage>
</organism>
<evidence type="ECO:0000259" key="1">
    <source>
        <dbReference type="Pfam" id="PF03078"/>
    </source>
</evidence>
<proteinExistence type="predicted"/>
<dbReference type="Pfam" id="PF03078">
    <property type="entry name" value="ATHILA"/>
    <property type="match status" value="1"/>
</dbReference>
<dbReference type="EMBL" id="JAUUTY010000003">
    <property type="protein sequence ID" value="KAK1668073.1"/>
    <property type="molecule type" value="Genomic_DNA"/>
</dbReference>
<dbReference type="InterPro" id="IPR004312">
    <property type="entry name" value="ATHILA_Orf1_C"/>
</dbReference>
<evidence type="ECO:0000313" key="2">
    <source>
        <dbReference type="EMBL" id="KAK1668073.1"/>
    </source>
</evidence>
<feature type="domain" description="Arabidopsis retrotransposon Orf1 C-terminal" evidence="1">
    <location>
        <begin position="2"/>
        <end position="135"/>
    </location>
</feature>
<gene>
    <name evidence="2" type="ORF">QYE76_056232</name>
</gene>
<comment type="caution">
    <text evidence="2">The sequence shown here is derived from an EMBL/GenBank/DDBJ whole genome shotgun (WGS) entry which is preliminary data.</text>
</comment>
<sequence>MEVFSLLSCDMYKSATLKFVATFHDNLAVLGKNTTMSYQLNSIPHCLTFEEFCSCFGFSTTRELMITEEVVQEAQEVWQRISLQRNLNYLRKTTATIQNLVIPYFATFLVNSIFGKGDTGTMANPEMCFTCSALYPNMEHRMNLGALLIQHFHRQREEYDTMGGRVSDVESMLHDVNANVLSLTESFIEFTTNFQAYYPPPQGGDGGH</sequence>
<keyword evidence="3" id="KW-1185">Reference proteome</keyword>